<name>A0A4U6XND1_9PEZI</name>
<gene>
    <name evidence="1" type="ORF">CTA1_2252</name>
</gene>
<dbReference type="STRING" id="1306861.A0A4U6XND1"/>
<organism evidence="1 2">
    <name type="scientific">Colletotrichum tanaceti</name>
    <dbReference type="NCBI Taxonomy" id="1306861"/>
    <lineage>
        <taxon>Eukaryota</taxon>
        <taxon>Fungi</taxon>
        <taxon>Dikarya</taxon>
        <taxon>Ascomycota</taxon>
        <taxon>Pezizomycotina</taxon>
        <taxon>Sordariomycetes</taxon>
        <taxon>Hypocreomycetidae</taxon>
        <taxon>Glomerellales</taxon>
        <taxon>Glomerellaceae</taxon>
        <taxon>Colletotrichum</taxon>
        <taxon>Colletotrichum destructivum species complex</taxon>
    </lineage>
</organism>
<sequence length="76" mass="8525">RDIQPLSLRLLSLATPSIKKQRDYRGGTLYTSFCLAKGITLSLLSIALKKGVIDILQTRATRRDLKLQGKHHIIPN</sequence>
<dbReference type="Proteomes" id="UP000310108">
    <property type="component" value="Unassembled WGS sequence"/>
</dbReference>
<dbReference type="EMBL" id="PJEX01000047">
    <property type="protein sequence ID" value="TKW57228.1"/>
    <property type="molecule type" value="Genomic_DNA"/>
</dbReference>
<evidence type="ECO:0000313" key="1">
    <source>
        <dbReference type="EMBL" id="TKW57228.1"/>
    </source>
</evidence>
<comment type="caution">
    <text evidence="1">The sequence shown here is derived from an EMBL/GenBank/DDBJ whole genome shotgun (WGS) entry which is preliminary data.</text>
</comment>
<feature type="non-terminal residue" evidence="1">
    <location>
        <position position="1"/>
    </location>
</feature>
<protein>
    <submittedName>
        <fullName evidence="1">Uncharacterized protein</fullName>
    </submittedName>
</protein>
<dbReference type="AlphaFoldDB" id="A0A4U6XND1"/>
<proteinExistence type="predicted"/>
<accession>A0A4U6XND1</accession>
<evidence type="ECO:0000313" key="2">
    <source>
        <dbReference type="Proteomes" id="UP000310108"/>
    </source>
</evidence>
<keyword evidence="2" id="KW-1185">Reference proteome</keyword>
<reference evidence="1 2" key="1">
    <citation type="journal article" date="2019" name="PLoS ONE">
        <title>Comparative genome analysis indicates high evolutionary potential of pathogenicity genes in Colletotrichum tanaceti.</title>
        <authorList>
            <person name="Lelwala R.V."/>
            <person name="Korhonen P.K."/>
            <person name="Young N.D."/>
            <person name="Scott J.B."/>
            <person name="Ades P.A."/>
            <person name="Gasser R.B."/>
            <person name="Taylor P.W.J."/>
        </authorList>
    </citation>
    <scope>NUCLEOTIDE SEQUENCE [LARGE SCALE GENOMIC DNA]</scope>
    <source>
        <strain evidence="1">BRIP57314</strain>
    </source>
</reference>